<comment type="caution">
    <text evidence="8">The sequence shown here is derived from an EMBL/GenBank/DDBJ whole genome shotgun (WGS) entry which is preliminary data.</text>
</comment>
<proteinExistence type="inferred from homology"/>
<dbReference type="SUPFAM" id="SSF55920">
    <property type="entry name" value="Creatinase/aminopeptidase"/>
    <property type="match status" value="1"/>
</dbReference>
<dbReference type="PRINTS" id="PR00599">
    <property type="entry name" value="MAPEPTIDASE"/>
</dbReference>
<dbReference type="AlphaFoldDB" id="A0A1F5S9Y1"/>
<evidence type="ECO:0000256" key="1">
    <source>
        <dbReference type="ARBA" id="ARBA00002521"/>
    </source>
</evidence>
<dbReference type="InterPro" id="IPR000994">
    <property type="entry name" value="Pept_M24"/>
</dbReference>
<keyword evidence="5" id="KW-0378">Hydrolase</keyword>
<dbReference type="GO" id="GO:0006508">
    <property type="term" value="P:proteolysis"/>
    <property type="evidence" value="ECO:0007669"/>
    <property type="project" value="UniProtKB-KW"/>
</dbReference>
<reference evidence="8 9" key="1">
    <citation type="journal article" date="2016" name="Nat. Commun.">
        <title>Thousands of microbial genomes shed light on interconnected biogeochemical processes in an aquifer system.</title>
        <authorList>
            <person name="Anantharaman K."/>
            <person name="Brown C.T."/>
            <person name="Hug L.A."/>
            <person name="Sharon I."/>
            <person name="Castelle C.J."/>
            <person name="Probst A.J."/>
            <person name="Thomas B.C."/>
            <person name="Singh A."/>
            <person name="Wilkins M.J."/>
            <person name="Karaoz U."/>
            <person name="Brodie E.L."/>
            <person name="Williams K.H."/>
            <person name="Hubbard S.S."/>
            <person name="Banfield J.F."/>
        </authorList>
    </citation>
    <scope>NUCLEOTIDE SEQUENCE [LARGE SCALE GENOMIC DNA]</scope>
</reference>
<comment type="cofactor">
    <cofactor evidence="6">
        <name>Co(2+)</name>
        <dbReference type="ChEBI" id="CHEBI:48828"/>
    </cofactor>
    <cofactor evidence="6">
        <name>Zn(2+)</name>
        <dbReference type="ChEBI" id="CHEBI:29105"/>
    </cofactor>
    <cofactor evidence="6">
        <name>Mn(2+)</name>
        <dbReference type="ChEBI" id="CHEBI:29035"/>
    </cofactor>
    <cofactor evidence="6">
        <name>Fe(2+)</name>
        <dbReference type="ChEBI" id="CHEBI:29033"/>
    </cofactor>
    <text evidence="6">Binds 2 divalent metal cations per subunit. Has a high-affinity and a low affinity metal-binding site. The true nature of the physiological cofactor is under debate. The enzyme is active with cobalt, zinc, manganese or divalent iron ions.</text>
</comment>
<evidence type="ECO:0000259" key="7">
    <source>
        <dbReference type="Pfam" id="PF00557"/>
    </source>
</evidence>
<dbReference type="Proteomes" id="UP000176877">
    <property type="component" value="Unassembled WGS sequence"/>
</dbReference>
<sequence>KGYYADMAVTVAVGKISREAQKLIKVTKLALARGLEQVRPGNSLNNIGKAVEQYVRRNSNFSVVRDLVGHGVGYALHEDPQIPNYELSHNKKIILKPGMVLAIEPMVNIGDSSIKTGPDGLTILTADGSLSVQFEHTVVVTEQGHEVLTKYE</sequence>
<evidence type="ECO:0000256" key="4">
    <source>
        <dbReference type="ARBA" id="ARBA00022723"/>
    </source>
</evidence>
<dbReference type="NCBIfam" id="TIGR00500">
    <property type="entry name" value="met_pdase_I"/>
    <property type="match status" value="1"/>
</dbReference>
<feature type="non-terminal residue" evidence="8">
    <location>
        <position position="1"/>
    </location>
</feature>
<evidence type="ECO:0000256" key="2">
    <source>
        <dbReference type="ARBA" id="ARBA00022438"/>
    </source>
</evidence>
<dbReference type="InterPro" id="IPR001714">
    <property type="entry name" value="Pept_M24_MAP"/>
</dbReference>
<protein>
    <recommendedName>
        <fullName evidence="6">Methionine aminopeptidase</fullName>
        <ecNumber evidence="6">3.4.11.18</ecNumber>
    </recommendedName>
</protein>
<evidence type="ECO:0000313" key="8">
    <source>
        <dbReference type="EMBL" id="OGF23372.1"/>
    </source>
</evidence>
<dbReference type="GO" id="GO:0046872">
    <property type="term" value="F:metal ion binding"/>
    <property type="evidence" value="ECO:0007669"/>
    <property type="project" value="UniProtKB-KW"/>
</dbReference>
<comment type="catalytic activity">
    <reaction evidence="6">
        <text>Release of N-terminal amino acids, preferentially methionine, from peptides and arylamides.</text>
        <dbReference type="EC" id="3.4.11.18"/>
    </reaction>
</comment>
<dbReference type="EC" id="3.4.11.18" evidence="6"/>
<dbReference type="PANTHER" id="PTHR43330:SF8">
    <property type="entry name" value="METHIONINE AMINOPEPTIDASE 1D, MITOCHONDRIAL"/>
    <property type="match status" value="1"/>
</dbReference>
<dbReference type="InterPro" id="IPR036005">
    <property type="entry name" value="Creatinase/aminopeptidase-like"/>
</dbReference>
<evidence type="ECO:0000256" key="5">
    <source>
        <dbReference type="ARBA" id="ARBA00022801"/>
    </source>
</evidence>
<keyword evidence="4 6" id="KW-0479">Metal-binding</keyword>
<comment type="function">
    <text evidence="1">Removes the N-terminal methionine from nascent proteins. The N-terminal methionine is often cleaved when the second residue in the primary sequence is small and uncharged (Met-Ala-, Cys, Gly, Pro, Ser, Thr, or Val). Requires deformylation of the N(alpha)-formylated initiator methionine before it can be hydrolyzed.</text>
</comment>
<gene>
    <name evidence="8" type="ORF">A3D45_02660</name>
</gene>
<evidence type="ECO:0000256" key="6">
    <source>
        <dbReference type="RuleBase" id="RU003653"/>
    </source>
</evidence>
<dbReference type="Gene3D" id="3.90.230.10">
    <property type="entry name" value="Creatinase/methionine aminopeptidase superfamily"/>
    <property type="match status" value="1"/>
</dbReference>
<evidence type="ECO:0000256" key="3">
    <source>
        <dbReference type="ARBA" id="ARBA00022670"/>
    </source>
</evidence>
<keyword evidence="3 6" id="KW-0645">Protease</keyword>
<dbReference type="EMBL" id="MFFT01000013">
    <property type="protein sequence ID" value="OGF23372.1"/>
    <property type="molecule type" value="Genomic_DNA"/>
</dbReference>
<keyword evidence="2 6" id="KW-0031">Aminopeptidase</keyword>
<feature type="domain" description="Peptidase M24" evidence="7">
    <location>
        <begin position="2"/>
        <end position="142"/>
    </location>
</feature>
<dbReference type="GO" id="GO:0004239">
    <property type="term" value="F:initiator methionyl aminopeptidase activity"/>
    <property type="evidence" value="ECO:0007669"/>
    <property type="project" value="UniProtKB-EC"/>
</dbReference>
<dbReference type="GO" id="GO:0070006">
    <property type="term" value="F:metalloaminopeptidase activity"/>
    <property type="evidence" value="ECO:0007669"/>
    <property type="project" value="InterPro"/>
</dbReference>
<dbReference type="InterPro" id="IPR002467">
    <property type="entry name" value="Pept_M24A_MAP1"/>
</dbReference>
<dbReference type="PANTHER" id="PTHR43330">
    <property type="entry name" value="METHIONINE AMINOPEPTIDASE"/>
    <property type="match status" value="1"/>
</dbReference>
<organism evidence="8 9">
    <name type="scientific">Candidatus Falkowbacteria bacterium RIFCSPHIGHO2_02_FULL_42_9</name>
    <dbReference type="NCBI Taxonomy" id="1797986"/>
    <lineage>
        <taxon>Bacteria</taxon>
        <taxon>Candidatus Falkowiibacteriota</taxon>
    </lineage>
</organism>
<comment type="similarity">
    <text evidence="6">Belongs to the peptidase M24A family.</text>
</comment>
<dbReference type="Pfam" id="PF00557">
    <property type="entry name" value="Peptidase_M24"/>
    <property type="match status" value="1"/>
</dbReference>
<name>A0A1F5S9Y1_9BACT</name>
<evidence type="ECO:0000313" key="9">
    <source>
        <dbReference type="Proteomes" id="UP000176877"/>
    </source>
</evidence>
<accession>A0A1F5S9Y1</accession>